<dbReference type="Pfam" id="PF00550">
    <property type="entry name" value="PP-binding"/>
    <property type="match status" value="1"/>
</dbReference>
<evidence type="ECO:0000256" key="2">
    <source>
        <dbReference type="ARBA" id="ARBA00022553"/>
    </source>
</evidence>
<dbReference type="Gene3D" id="1.10.1200.10">
    <property type="entry name" value="ACP-like"/>
    <property type="match status" value="1"/>
</dbReference>
<evidence type="ECO:0000259" key="3">
    <source>
        <dbReference type="PROSITE" id="PS50075"/>
    </source>
</evidence>
<dbReference type="InterPro" id="IPR006162">
    <property type="entry name" value="Ppantetheine_attach_site"/>
</dbReference>
<accession>A0A8J3Q4Y5</accession>
<name>A0A8J3Q4Y5_9ACTN</name>
<feature type="domain" description="Carrier" evidence="3">
    <location>
        <begin position="11"/>
        <end position="88"/>
    </location>
</feature>
<dbReference type="EMBL" id="BONY01000007">
    <property type="protein sequence ID" value="GIH03456.1"/>
    <property type="molecule type" value="Genomic_DNA"/>
</dbReference>
<proteinExistence type="predicted"/>
<keyword evidence="2" id="KW-0597">Phosphoprotein</keyword>
<dbReference type="InterPro" id="IPR036736">
    <property type="entry name" value="ACP-like_sf"/>
</dbReference>
<organism evidence="4 5">
    <name type="scientific">Rhizocola hellebori</name>
    <dbReference type="NCBI Taxonomy" id="1392758"/>
    <lineage>
        <taxon>Bacteria</taxon>
        <taxon>Bacillati</taxon>
        <taxon>Actinomycetota</taxon>
        <taxon>Actinomycetes</taxon>
        <taxon>Micromonosporales</taxon>
        <taxon>Micromonosporaceae</taxon>
        <taxon>Rhizocola</taxon>
    </lineage>
</organism>
<dbReference type="RefSeq" id="WP_203907363.1">
    <property type="nucleotide sequence ID" value="NZ_BONY01000007.1"/>
</dbReference>
<evidence type="ECO:0000313" key="5">
    <source>
        <dbReference type="Proteomes" id="UP000612899"/>
    </source>
</evidence>
<comment type="caution">
    <text evidence="4">The sequence shown here is derived from an EMBL/GenBank/DDBJ whole genome shotgun (WGS) entry which is preliminary data.</text>
</comment>
<keyword evidence="5" id="KW-1185">Reference proteome</keyword>
<sequence length="94" mass="9978">MSSQDAPIADQAVYEAVVDAVDLVCGLSRSELDPNLTIDELGIDSLSAAEIVQEVEKTLEITVDMTTITSSWSSFTLAGLAKMFVDTREAGHGS</sequence>
<dbReference type="PROSITE" id="PS00012">
    <property type="entry name" value="PHOSPHOPANTETHEINE"/>
    <property type="match status" value="1"/>
</dbReference>
<evidence type="ECO:0000313" key="4">
    <source>
        <dbReference type="EMBL" id="GIH03456.1"/>
    </source>
</evidence>
<keyword evidence="1" id="KW-0596">Phosphopantetheine</keyword>
<gene>
    <name evidence="4" type="ORF">Rhe02_15230</name>
</gene>
<dbReference type="InterPro" id="IPR009081">
    <property type="entry name" value="PP-bd_ACP"/>
</dbReference>
<reference evidence="4" key="1">
    <citation type="submission" date="2021-01" db="EMBL/GenBank/DDBJ databases">
        <title>Whole genome shotgun sequence of Rhizocola hellebori NBRC 109834.</title>
        <authorList>
            <person name="Komaki H."/>
            <person name="Tamura T."/>
        </authorList>
    </citation>
    <scope>NUCLEOTIDE SEQUENCE</scope>
    <source>
        <strain evidence="4">NBRC 109834</strain>
    </source>
</reference>
<dbReference type="PROSITE" id="PS50075">
    <property type="entry name" value="CARRIER"/>
    <property type="match status" value="1"/>
</dbReference>
<dbReference type="AlphaFoldDB" id="A0A8J3Q4Y5"/>
<dbReference type="SUPFAM" id="SSF47336">
    <property type="entry name" value="ACP-like"/>
    <property type="match status" value="1"/>
</dbReference>
<protein>
    <recommendedName>
        <fullName evidence="3">Carrier domain-containing protein</fullName>
    </recommendedName>
</protein>
<evidence type="ECO:0000256" key="1">
    <source>
        <dbReference type="ARBA" id="ARBA00022450"/>
    </source>
</evidence>
<dbReference type="Proteomes" id="UP000612899">
    <property type="component" value="Unassembled WGS sequence"/>
</dbReference>